<name>C4LB64_TOLAT</name>
<proteinExistence type="predicted"/>
<evidence type="ECO:0000313" key="2">
    <source>
        <dbReference type="EMBL" id="ACQ94267.1"/>
    </source>
</evidence>
<accession>C4LB64</accession>
<dbReference type="AlphaFoldDB" id="C4LB64"/>
<keyword evidence="1" id="KW-0732">Signal</keyword>
<sequence length="145" mass="16272">MKRILSAILLTCLLSSNALSGPFSDDLSRCLLKKTNDTDKVLLMQWIFVAISKHPDVNNFTSISKKESNLVSKNTALLIQDLVVNRCHDEAKQALKYEGDKAWGDSFKLFGEVAMSGLMKNSKVEAYMNEMDNYFDKNKLSTLGN</sequence>
<dbReference type="KEGG" id="tau:Tola_2673"/>
<evidence type="ECO:0000313" key="3">
    <source>
        <dbReference type="Proteomes" id="UP000009073"/>
    </source>
</evidence>
<reference evidence="3" key="1">
    <citation type="submission" date="2009-05" db="EMBL/GenBank/DDBJ databases">
        <title>Complete sequence of Tolumonas auensis DSM 9187.</title>
        <authorList>
            <consortium name="US DOE Joint Genome Institute"/>
            <person name="Lucas S."/>
            <person name="Copeland A."/>
            <person name="Lapidus A."/>
            <person name="Glavina del Rio T."/>
            <person name="Tice H."/>
            <person name="Bruce D."/>
            <person name="Goodwin L."/>
            <person name="Pitluck S."/>
            <person name="Chertkov O."/>
            <person name="Brettin T."/>
            <person name="Detter J.C."/>
            <person name="Han C."/>
            <person name="Larimer F."/>
            <person name="Land M."/>
            <person name="Hauser L."/>
            <person name="Kyrpides N."/>
            <person name="Mikhailova N."/>
            <person name="Spring S."/>
            <person name="Beller H."/>
        </authorList>
    </citation>
    <scope>NUCLEOTIDE SEQUENCE [LARGE SCALE GENOMIC DNA]</scope>
    <source>
        <strain evidence="3">DSM 9187 / TA4</strain>
    </source>
</reference>
<feature type="signal peptide" evidence="1">
    <location>
        <begin position="1"/>
        <end position="20"/>
    </location>
</feature>
<gene>
    <name evidence="2" type="ordered locus">Tola_2673</name>
</gene>
<reference evidence="2 3" key="2">
    <citation type="journal article" date="2011" name="Stand. Genomic Sci.">
        <title>Complete genome sequence of Tolumonas auensis type strain (TA 4).</title>
        <authorList>
            <person name="Chertkov O."/>
            <person name="Copeland A."/>
            <person name="Lucas S."/>
            <person name="Lapidus A."/>
            <person name="Berry K.W."/>
            <person name="Detter J.C."/>
            <person name="Del Rio T.G."/>
            <person name="Hammon N."/>
            <person name="Dalin E."/>
            <person name="Tice H."/>
            <person name="Pitluck S."/>
            <person name="Richardson P."/>
            <person name="Bruce D."/>
            <person name="Goodwin L."/>
            <person name="Han C."/>
            <person name="Tapia R."/>
            <person name="Saunders E."/>
            <person name="Schmutz J."/>
            <person name="Brettin T."/>
            <person name="Larimer F."/>
            <person name="Land M."/>
            <person name="Hauser L."/>
            <person name="Spring S."/>
            <person name="Rohde M."/>
            <person name="Kyrpides N.C."/>
            <person name="Ivanova N."/>
            <person name="Goker M."/>
            <person name="Beller H.R."/>
            <person name="Klenk H.P."/>
            <person name="Woyke T."/>
        </authorList>
    </citation>
    <scope>NUCLEOTIDE SEQUENCE [LARGE SCALE GENOMIC DNA]</scope>
    <source>
        <strain evidence="3">DSM 9187 / TA4</strain>
    </source>
</reference>
<dbReference type="OrthoDB" id="5508986at2"/>
<dbReference type="RefSeq" id="WP_015879716.1">
    <property type="nucleotide sequence ID" value="NC_012691.1"/>
</dbReference>
<dbReference type="eggNOG" id="ENOG50333BE">
    <property type="taxonomic scope" value="Bacteria"/>
</dbReference>
<evidence type="ECO:0000256" key="1">
    <source>
        <dbReference type="SAM" id="SignalP"/>
    </source>
</evidence>
<keyword evidence="3" id="KW-1185">Reference proteome</keyword>
<feature type="chain" id="PRO_5002940363" evidence="1">
    <location>
        <begin position="21"/>
        <end position="145"/>
    </location>
</feature>
<dbReference type="HOGENOM" id="CLU_137400_0_0_6"/>
<protein>
    <submittedName>
        <fullName evidence="2">Uncharacterized protein</fullName>
    </submittedName>
</protein>
<organism evidence="2 3">
    <name type="scientific">Tolumonas auensis (strain DSM 9187 / NBRC 110442 / TA 4)</name>
    <dbReference type="NCBI Taxonomy" id="595494"/>
    <lineage>
        <taxon>Bacteria</taxon>
        <taxon>Pseudomonadati</taxon>
        <taxon>Pseudomonadota</taxon>
        <taxon>Gammaproteobacteria</taxon>
        <taxon>Aeromonadales</taxon>
        <taxon>Aeromonadaceae</taxon>
        <taxon>Tolumonas</taxon>
    </lineage>
</organism>
<dbReference type="EMBL" id="CP001616">
    <property type="protein sequence ID" value="ACQ94267.1"/>
    <property type="molecule type" value="Genomic_DNA"/>
</dbReference>
<dbReference type="Proteomes" id="UP000009073">
    <property type="component" value="Chromosome"/>
</dbReference>